<evidence type="ECO:0000313" key="2">
    <source>
        <dbReference type="EMBL" id="CZR67388.1"/>
    </source>
</evidence>
<dbReference type="Proteomes" id="UP000184330">
    <property type="component" value="Unassembled WGS sequence"/>
</dbReference>
<feature type="compositionally biased region" description="Low complexity" evidence="1">
    <location>
        <begin position="73"/>
        <end position="83"/>
    </location>
</feature>
<evidence type="ECO:0000313" key="3">
    <source>
        <dbReference type="Proteomes" id="UP000184330"/>
    </source>
</evidence>
<sequence length="255" mass="28732">MQHLEQTIVRLDEVLEKVIIDPSLIEKLDPTAATNRSRDTRPLDFNILSVCMNLPQADPVSLKSDKSSKKGRPSNGSGPSNNSEQIKDADLGNNGRPNNIISQRFAKDFVITTPDDKHVEPLRVALSEYIGRTMSVEHVVHLNTCLDIPWLKEIFRHPALPAEAKLISKWLAGDLDLIEEYGVMYSAEDLLAGQQMRRDNPGAVGPPAFSLSEKVYVRQAEQERQKDSQEDFWRSCSWRIADIGIWKCLVINLCL</sequence>
<feature type="region of interest" description="Disordered" evidence="1">
    <location>
        <begin position="58"/>
        <end position="94"/>
    </location>
</feature>
<organism evidence="2 3">
    <name type="scientific">Phialocephala subalpina</name>
    <dbReference type="NCBI Taxonomy" id="576137"/>
    <lineage>
        <taxon>Eukaryota</taxon>
        <taxon>Fungi</taxon>
        <taxon>Dikarya</taxon>
        <taxon>Ascomycota</taxon>
        <taxon>Pezizomycotina</taxon>
        <taxon>Leotiomycetes</taxon>
        <taxon>Helotiales</taxon>
        <taxon>Mollisiaceae</taxon>
        <taxon>Phialocephala</taxon>
        <taxon>Phialocephala fortinii species complex</taxon>
    </lineage>
</organism>
<evidence type="ECO:0000256" key="1">
    <source>
        <dbReference type="SAM" id="MobiDB-lite"/>
    </source>
</evidence>
<name>A0A1L7XR10_9HELO</name>
<proteinExistence type="predicted"/>
<gene>
    <name evidence="2" type="ORF">PAC_17287</name>
</gene>
<reference evidence="2 3" key="1">
    <citation type="submission" date="2016-03" db="EMBL/GenBank/DDBJ databases">
        <authorList>
            <person name="Ploux O."/>
        </authorList>
    </citation>
    <scope>NUCLEOTIDE SEQUENCE [LARGE SCALE GENOMIC DNA]</scope>
    <source>
        <strain evidence="2 3">UAMH 11012</strain>
    </source>
</reference>
<accession>A0A1L7XR10</accession>
<dbReference type="AlphaFoldDB" id="A0A1L7XR10"/>
<dbReference type="EMBL" id="FJOG01000043">
    <property type="protein sequence ID" value="CZR67388.1"/>
    <property type="molecule type" value="Genomic_DNA"/>
</dbReference>
<protein>
    <submittedName>
        <fullName evidence="2">Uncharacterized protein</fullName>
    </submittedName>
</protein>
<keyword evidence="3" id="KW-1185">Reference proteome</keyword>